<keyword evidence="1" id="KW-0812">Transmembrane</keyword>
<dbReference type="Proteomes" id="UP000541636">
    <property type="component" value="Unassembled WGS sequence"/>
</dbReference>
<feature type="transmembrane region" description="Helical" evidence="1">
    <location>
        <begin position="39"/>
        <end position="61"/>
    </location>
</feature>
<evidence type="ECO:0000313" key="3">
    <source>
        <dbReference type="Proteomes" id="UP000541636"/>
    </source>
</evidence>
<dbReference type="EMBL" id="JAAZQD010000001">
    <property type="protein sequence ID" value="NKZ37514.1"/>
    <property type="molecule type" value="Genomic_DNA"/>
</dbReference>
<keyword evidence="1" id="KW-1133">Transmembrane helix</keyword>
<evidence type="ECO:0008006" key="4">
    <source>
        <dbReference type="Google" id="ProtNLM"/>
    </source>
</evidence>
<evidence type="ECO:0000313" key="2">
    <source>
        <dbReference type="EMBL" id="NKZ37514.1"/>
    </source>
</evidence>
<name>A0A846ZE76_9GAMM</name>
<sequence>MPSAPSIGFEFHPSRWLPRLVIMLGGLAVAGVLDSAAPWYAQVLLIVSTVFYVVACARHAARCVVRRVQWRADGGWNLSLSNDEDVEGHLLGARVLAGALVLRLGWAKRDSAALLMLPDNLDADTRRRLRMRLSSQSDDD</sequence>
<organism evidence="2 3">
    <name type="scientific">Oleiagrimonas citrea</name>
    <dbReference type="NCBI Taxonomy" id="1665687"/>
    <lineage>
        <taxon>Bacteria</taxon>
        <taxon>Pseudomonadati</taxon>
        <taxon>Pseudomonadota</taxon>
        <taxon>Gammaproteobacteria</taxon>
        <taxon>Lysobacterales</taxon>
        <taxon>Rhodanobacteraceae</taxon>
        <taxon>Oleiagrimonas</taxon>
    </lineage>
</organism>
<dbReference type="AlphaFoldDB" id="A0A846ZE76"/>
<keyword evidence="3" id="KW-1185">Reference proteome</keyword>
<proteinExistence type="predicted"/>
<dbReference type="RefSeq" id="WP_168608134.1">
    <property type="nucleotide sequence ID" value="NZ_JAAZQD010000001.1"/>
</dbReference>
<reference evidence="2 3" key="1">
    <citation type="journal article" date="2017" name="Int. J. Syst. Evol. Microbiol.">
        <title>Oleiagrimonas citrea sp. nov., a marine bacterium isolated from tidal flat sediment and emended description of the genus Oleiagrimonas Fang et al. 2015 and Oleiagrimonas soli.</title>
        <authorList>
            <person name="Yang S.H."/>
            <person name="Seo H.S."/>
            <person name="Seong C.N."/>
            <person name="Kwon K.K."/>
        </authorList>
    </citation>
    <scope>NUCLEOTIDE SEQUENCE [LARGE SCALE GENOMIC DNA]</scope>
    <source>
        <strain evidence="2 3">MEBiC09124</strain>
    </source>
</reference>
<comment type="caution">
    <text evidence="2">The sequence shown here is derived from an EMBL/GenBank/DDBJ whole genome shotgun (WGS) entry which is preliminary data.</text>
</comment>
<accession>A0A846ZE76</accession>
<protein>
    <recommendedName>
        <fullName evidence="4">Toxin CptA</fullName>
    </recommendedName>
</protein>
<gene>
    <name evidence="2" type="ORF">HF690_00935</name>
</gene>
<evidence type="ECO:0000256" key="1">
    <source>
        <dbReference type="SAM" id="Phobius"/>
    </source>
</evidence>
<keyword evidence="1" id="KW-0472">Membrane</keyword>
<dbReference type="Pfam" id="PF07254">
    <property type="entry name" value="Cpta_toxin"/>
    <property type="match status" value="1"/>
</dbReference>
<dbReference type="InterPro" id="IPR009883">
    <property type="entry name" value="YgfX"/>
</dbReference>